<sequence>MTKGCGAVAYASDRPLIDGILAAEREARRLAASLTAFDRALAEGGDAAASLQGADLLRQEAEGLARFLGALAAAGGDTASAVQGLDLRAQAERLSGNPAAAAQHVLAVEVWDTPAP</sequence>
<proteinExistence type="predicted"/>
<keyword evidence="2" id="KW-1185">Reference proteome</keyword>
<comment type="caution">
    <text evidence="1">The sequence shown here is derived from an EMBL/GenBank/DDBJ whole genome shotgun (WGS) entry which is preliminary data.</text>
</comment>
<dbReference type="Proteomes" id="UP001589795">
    <property type="component" value="Unassembled WGS sequence"/>
</dbReference>
<dbReference type="RefSeq" id="WP_265506442.1">
    <property type="nucleotide sequence ID" value="NZ_JAOTBE010000012.1"/>
</dbReference>
<evidence type="ECO:0000313" key="2">
    <source>
        <dbReference type="Proteomes" id="UP001589795"/>
    </source>
</evidence>
<gene>
    <name evidence="1" type="ORF">ACFFIZ_19300</name>
</gene>
<organism evidence="1 2">
    <name type="scientific">Paracoccus rhizosphaerae</name>
    <dbReference type="NCBI Taxonomy" id="1133347"/>
    <lineage>
        <taxon>Bacteria</taxon>
        <taxon>Pseudomonadati</taxon>
        <taxon>Pseudomonadota</taxon>
        <taxon>Alphaproteobacteria</taxon>
        <taxon>Rhodobacterales</taxon>
        <taxon>Paracoccaceae</taxon>
        <taxon>Paracoccus</taxon>
    </lineage>
</organism>
<protein>
    <submittedName>
        <fullName evidence="1">Uncharacterized protein</fullName>
    </submittedName>
</protein>
<accession>A0ABV6CNS0</accession>
<dbReference type="EMBL" id="JBHLWQ010000186">
    <property type="protein sequence ID" value="MFC0202392.1"/>
    <property type="molecule type" value="Genomic_DNA"/>
</dbReference>
<name>A0ABV6CNS0_9RHOB</name>
<evidence type="ECO:0000313" key="1">
    <source>
        <dbReference type="EMBL" id="MFC0202392.1"/>
    </source>
</evidence>
<reference evidence="1 2" key="1">
    <citation type="submission" date="2024-09" db="EMBL/GenBank/DDBJ databases">
        <authorList>
            <person name="Sun Q."/>
            <person name="Mori K."/>
        </authorList>
    </citation>
    <scope>NUCLEOTIDE SEQUENCE [LARGE SCALE GENOMIC DNA]</scope>
    <source>
        <strain evidence="1 2">CCM 7904</strain>
    </source>
</reference>